<dbReference type="EMBL" id="ABWK02000010">
    <property type="protein sequence ID" value="EEX69346.1"/>
    <property type="molecule type" value="Genomic_DNA"/>
</dbReference>
<accession>C9KL68</accession>
<reference evidence="1" key="1">
    <citation type="submission" date="2009-09" db="EMBL/GenBank/DDBJ databases">
        <authorList>
            <person name="Weinstock G."/>
            <person name="Sodergren E."/>
            <person name="Clifton S."/>
            <person name="Fulton L."/>
            <person name="Fulton B."/>
            <person name="Courtney L."/>
            <person name="Fronick C."/>
            <person name="Harrison M."/>
            <person name="Strong C."/>
            <person name="Farmer C."/>
            <person name="Delahaunty K."/>
            <person name="Markovic C."/>
            <person name="Hall O."/>
            <person name="Minx P."/>
            <person name="Tomlinson C."/>
            <person name="Mitreva M."/>
            <person name="Nelson J."/>
            <person name="Hou S."/>
            <person name="Wollam A."/>
            <person name="Pepin K.H."/>
            <person name="Johnson M."/>
            <person name="Bhonagiri V."/>
            <person name="Nash W.E."/>
            <person name="Warren W."/>
            <person name="Chinwalla A."/>
            <person name="Mardis E.R."/>
            <person name="Wilson R.K."/>
        </authorList>
    </citation>
    <scope>NUCLEOTIDE SEQUENCE [LARGE SCALE GENOMIC DNA]</scope>
    <source>
        <strain evidence="1">DSM 20544</strain>
    </source>
</reference>
<gene>
    <name evidence="1" type="ORF">MITSMUL_03967</name>
</gene>
<sequence length="39" mass="4498">MKAIRIELICSGALSFWADLLYSRDILKNISLFFLSFVC</sequence>
<comment type="caution">
    <text evidence="1">The sequence shown here is derived from an EMBL/GenBank/DDBJ whole genome shotgun (WGS) entry which is preliminary data.</text>
</comment>
<keyword evidence="2" id="KW-1185">Reference proteome</keyword>
<organism evidence="1 2">
    <name type="scientific">Mitsuokella multacida DSM 20544</name>
    <dbReference type="NCBI Taxonomy" id="500635"/>
    <lineage>
        <taxon>Bacteria</taxon>
        <taxon>Bacillati</taxon>
        <taxon>Bacillota</taxon>
        <taxon>Negativicutes</taxon>
        <taxon>Selenomonadales</taxon>
        <taxon>Selenomonadaceae</taxon>
        <taxon>Mitsuokella</taxon>
    </lineage>
</organism>
<proteinExistence type="predicted"/>
<dbReference type="Proteomes" id="UP000003671">
    <property type="component" value="Unassembled WGS sequence"/>
</dbReference>
<dbReference type="HOGENOM" id="CLU_3312823_0_0_9"/>
<name>C9KL68_9FIRM</name>
<evidence type="ECO:0000313" key="1">
    <source>
        <dbReference type="EMBL" id="EEX69346.1"/>
    </source>
</evidence>
<evidence type="ECO:0000313" key="2">
    <source>
        <dbReference type="Proteomes" id="UP000003671"/>
    </source>
</evidence>
<dbReference type="AlphaFoldDB" id="C9KL68"/>
<protein>
    <submittedName>
        <fullName evidence="1">Uncharacterized protein</fullName>
    </submittedName>
</protein>